<dbReference type="EMBL" id="CP039355">
    <property type="protein sequence ID" value="QCE13662.1"/>
    <property type="molecule type" value="Genomic_DNA"/>
</dbReference>
<sequence length="219" mass="24556">MFLESISSLPSSTPSVSASLSSTMISSPFIISLASAAWATETKPKNFTSWKSQPSMVPRRWSLEDECPVKLEGVENLVSWKKHVVLVLIDEELLGFVTNPNQDDPEKDRRLQAWLLSSLSEDLRSLMMGKEHAWEVWSGVLKYCREELMMKIRTFLSAAQDIPSESLPSPLPVASTNPALLRTFNSLIELGETLPKEQHLKLLQTPDITALRALYDGRT</sequence>
<dbReference type="Proteomes" id="UP000501690">
    <property type="component" value="Linkage Group LG11"/>
</dbReference>
<organism evidence="2 3">
    <name type="scientific">Vigna unguiculata</name>
    <name type="common">Cowpea</name>
    <dbReference type="NCBI Taxonomy" id="3917"/>
    <lineage>
        <taxon>Eukaryota</taxon>
        <taxon>Viridiplantae</taxon>
        <taxon>Streptophyta</taxon>
        <taxon>Embryophyta</taxon>
        <taxon>Tracheophyta</taxon>
        <taxon>Spermatophyta</taxon>
        <taxon>Magnoliopsida</taxon>
        <taxon>eudicotyledons</taxon>
        <taxon>Gunneridae</taxon>
        <taxon>Pentapetalae</taxon>
        <taxon>rosids</taxon>
        <taxon>fabids</taxon>
        <taxon>Fabales</taxon>
        <taxon>Fabaceae</taxon>
        <taxon>Papilionoideae</taxon>
        <taxon>50 kb inversion clade</taxon>
        <taxon>NPAAA clade</taxon>
        <taxon>indigoferoid/millettioid clade</taxon>
        <taxon>Phaseoleae</taxon>
        <taxon>Vigna</taxon>
    </lineage>
</organism>
<dbReference type="AlphaFoldDB" id="A0A4D6NIH8"/>
<accession>A0A4D6NIH8</accession>
<evidence type="ECO:0000313" key="2">
    <source>
        <dbReference type="EMBL" id="QCE13663.1"/>
    </source>
</evidence>
<protein>
    <submittedName>
        <fullName evidence="2">Uncharacterized protein</fullName>
    </submittedName>
</protein>
<proteinExistence type="predicted"/>
<keyword evidence="3" id="KW-1185">Reference proteome</keyword>
<name>A0A4D6NIH8_VIGUN</name>
<evidence type="ECO:0000313" key="1">
    <source>
        <dbReference type="EMBL" id="QCE13662.1"/>
    </source>
</evidence>
<reference evidence="2 3" key="1">
    <citation type="submission" date="2019-04" db="EMBL/GenBank/DDBJ databases">
        <title>An improved genome assembly and genetic linkage map for asparagus bean, Vigna unguiculata ssp. sesquipedialis.</title>
        <authorList>
            <person name="Xia Q."/>
            <person name="Zhang R."/>
            <person name="Dong Y."/>
        </authorList>
    </citation>
    <scope>NUCLEOTIDE SEQUENCE [LARGE SCALE GENOMIC DNA]</scope>
    <source>
        <tissue evidence="2">Leaf</tissue>
    </source>
</reference>
<evidence type="ECO:0000313" key="3">
    <source>
        <dbReference type="Proteomes" id="UP000501690"/>
    </source>
</evidence>
<dbReference type="EMBL" id="CP039355">
    <property type="protein sequence ID" value="QCE13663.1"/>
    <property type="molecule type" value="Genomic_DNA"/>
</dbReference>
<gene>
    <name evidence="1" type="ORF">DEO72_LG11g657</name>
    <name evidence="2" type="ORF">DEO72_LG11g658</name>
</gene>